<proteinExistence type="predicted"/>
<evidence type="ECO:0000259" key="2">
    <source>
        <dbReference type="Pfam" id="PF01826"/>
    </source>
</evidence>
<dbReference type="EMBL" id="VWZI01023935">
    <property type="protein sequence ID" value="NXG53910.1"/>
    <property type="molecule type" value="Genomic_DNA"/>
</dbReference>
<evidence type="ECO:0000256" key="1">
    <source>
        <dbReference type="ARBA" id="ARBA00023157"/>
    </source>
</evidence>
<feature type="non-terminal residue" evidence="3">
    <location>
        <position position="1"/>
    </location>
</feature>
<evidence type="ECO:0000313" key="3">
    <source>
        <dbReference type="EMBL" id="NXG53910.1"/>
    </source>
</evidence>
<evidence type="ECO:0000313" key="4">
    <source>
        <dbReference type="Proteomes" id="UP000574528"/>
    </source>
</evidence>
<dbReference type="Proteomes" id="UP000574528">
    <property type="component" value="Unassembled WGS sequence"/>
</dbReference>
<dbReference type="SUPFAM" id="SSF57567">
    <property type="entry name" value="Serine protease inhibitors"/>
    <property type="match status" value="1"/>
</dbReference>
<keyword evidence="1" id="KW-1015">Disulfide bond</keyword>
<comment type="caution">
    <text evidence="3">The sequence shown here is derived from an EMBL/GenBank/DDBJ whole genome shotgun (WGS) entry which is preliminary data.</text>
</comment>
<dbReference type="CDD" id="cd19941">
    <property type="entry name" value="TIL"/>
    <property type="match status" value="1"/>
</dbReference>
<accession>A0A7K9CQG3</accession>
<dbReference type="FunFam" id="2.10.25.10:FF:000674">
    <property type="entry name" value="Mucin-2"/>
    <property type="match status" value="1"/>
</dbReference>
<dbReference type="InterPro" id="IPR036084">
    <property type="entry name" value="Ser_inhib-like_sf"/>
</dbReference>
<organism evidence="3 4">
    <name type="scientific">Psilopogon haemacephalus</name>
    <name type="common">coppersmith barbet</name>
    <dbReference type="NCBI Taxonomy" id="2585815"/>
    <lineage>
        <taxon>Eukaryota</taxon>
        <taxon>Metazoa</taxon>
        <taxon>Chordata</taxon>
        <taxon>Craniata</taxon>
        <taxon>Vertebrata</taxon>
        <taxon>Euteleostomi</taxon>
        <taxon>Archelosauria</taxon>
        <taxon>Archosauria</taxon>
        <taxon>Dinosauria</taxon>
        <taxon>Saurischia</taxon>
        <taxon>Theropoda</taxon>
        <taxon>Coelurosauria</taxon>
        <taxon>Aves</taxon>
        <taxon>Neognathae</taxon>
        <taxon>Neoaves</taxon>
        <taxon>Telluraves</taxon>
        <taxon>Coraciimorphae</taxon>
        <taxon>Piciformes</taxon>
        <taxon>Megalaimidae</taxon>
        <taxon>Psilopogon</taxon>
    </lineage>
</organism>
<dbReference type="AlphaFoldDB" id="A0A7K9CQG3"/>
<protein>
    <submittedName>
        <fullName evidence="3">SSPO protein</fullName>
    </submittedName>
</protein>
<dbReference type="Pfam" id="PF01826">
    <property type="entry name" value="TIL"/>
    <property type="match status" value="1"/>
</dbReference>
<reference evidence="3 4" key="1">
    <citation type="submission" date="2019-09" db="EMBL/GenBank/DDBJ databases">
        <title>Bird 10,000 Genomes (B10K) Project - Family phase.</title>
        <authorList>
            <person name="Zhang G."/>
        </authorList>
    </citation>
    <scope>NUCLEOTIDE SEQUENCE [LARGE SCALE GENOMIC DNA]</scope>
    <source>
        <strain evidence="3">B10K-DU-001-24</strain>
        <tissue evidence="3">Muscle</tissue>
    </source>
</reference>
<sequence>PCAGGQLYQDCGRGCGQSCAELRLDGARGSCLELPGLCVPGCQCPAGLLLAQEGQCVPP</sequence>
<name>A0A7K9CQG3_9PICI</name>
<feature type="domain" description="TIL" evidence="2">
    <location>
        <begin position="2"/>
        <end position="59"/>
    </location>
</feature>
<dbReference type="OrthoDB" id="6132182at2759"/>
<feature type="non-terminal residue" evidence="3">
    <location>
        <position position="59"/>
    </location>
</feature>
<dbReference type="Gene3D" id="2.10.25.10">
    <property type="entry name" value="Laminin"/>
    <property type="match status" value="1"/>
</dbReference>
<dbReference type="InterPro" id="IPR002919">
    <property type="entry name" value="TIL_dom"/>
</dbReference>
<gene>
    <name evidence="3" type="primary">Sspo_2</name>
    <name evidence="3" type="ORF">PSIHAE_R15096</name>
</gene>
<keyword evidence="4" id="KW-1185">Reference proteome</keyword>